<organism evidence="2 3">
    <name type="scientific">Citrobacter arsenatis</name>
    <dbReference type="NCBI Taxonomy" id="2546350"/>
    <lineage>
        <taxon>Bacteria</taxon>
        <taxon>Pseudomonadati</taxon>
        <taxon>Pseudomonadota</taxon>
        <taxon>Gammaproteobacteria</taxon>
        <taxon>Enterobacterales</taxon>
        <taxon>Enterobacteriaceae</taxon>
        <taxon>Citrobacter</taxon>
    </lineage>
</organism>
<dbReference type="AlphaFoldDB" id="A0A4P6WKY4"/>
<protein>
    <recommendedName>
        <fullName evidence="1">Cyanophage baseplate Pam3 plug gp18 domain-containing protein</fullName>
    </recommendedName>
</protein>
<dbReference type="RefSeq" id="WP_071685182.1">
    <property type="nucleotide sequence ID" value="NZ_CP037864.1"/>
</dbReference>
<evidence type="ECO:0000313" key="2">
    <source>
        <dbReference type="EMBL" id="QBM22345.1"/>
    </source>
</evidence>
<evidence type="ECO:0000259" key="1">
    <source>
        <dbReference type="Pfam" id="PF22479"/>
    </source>
</evidence>
<sequence length="101" mass="11582">MRTVSLVPQKSQSVSVNLAGQQCTIRLIQRESFMYMDLTVNGNPIMQGVPCLYGNRMVRYSYLGFVGDLVFLDNVGQKDPYWEGLGSRYILYYIEESELVQ</sequence>
<reference evidence="2 3" key="1">
    <citation type="submission" date="2019-03" db="EMBL/GenBank/DDBJ databases">
        <title>Complete genome sequence of an arsenate-respiring bacteria, Citrobacter sp. LY-1.</title>
        <authorList>
            <person name="Wang H."/>
            <person name="Liu Y."/>
            <person name="Li Q."/>
            <person name="Huang J."/>
        </authorList>
    </citation>
    <scope>NUCLEOTIDE SEQUENCE [LARGE SCALE GENOMIC DNA]</scope>
    <source>
        <strain evidence="2 3">LY-1</strain>
    </source>
</reference>
<dbReference type="Proteomes" id="UP000293850">
    <property type="component" value="Chromosome"/>
</dbReference>
<dbReference type="Pfam" id="PF22479">
    <property type="entry name" value="Pam3_gp18"/>
    <property type="match status" value="1"/>
</dbReference>
<proteinExistence type="predicted"/>
<dbReference type="InterPro" id="IPR054252">
    <property type="entry name" value="Pam3_gp18"/>
</dbReference>
<keyword evidence="3" id="KW-1185">Reference proteome</keyword>
<name>A0A4P6WKY4_9ENTR</name>
<dbReference type="KEGG" id="cars:E1B03_07795"/>
<feature type="domain" description="Cyanophage baseplate Pam3 plug gp18" evidence="1">
    <location>
        <begin position="1"/>
        <end position="95"/>
    </location>
</feature>
<dbReference type="EMBL" id="CP037864">
    <property type="protein sequence ID" value="QBM22345.1"/>
    <property type="molecule type" value="Genomic_DNA"/>
</dbReference>
<evidence type="ECO:0000313" key="3">
    <source>
        <dbReference type="Proteomes" id="UP000293850"/>
    </source>
</evidence>
<gene>
    <name evidence="2" type="ORF">E1B03_07795</name>
</gene>
<accession>A0A4P6WKY4</accession>